<dbReference type="OrthoDB" id="6359816at2759"/>
<comment type="caution">
    <text evidence="1">The sequence shown here is derived from an EMBL/GenBank/DDBJ whole genome shotgun (WGS) entry which is preliminary data.</text>
</comment>
<keyword evidence="2" id="KW-1185">Reference proteome</keyword>
<accession>A0A8H7WGY8</accession>
<protein>
    <submittedName>
        <fullName evidence="1">Uncharacterized protein</fullName>
    </submittedName>
</protein>
<organism evidence="1 2">
    <name type="scientific">Cadophora malorum</name>
    <dbReference type="NCBI Taxonomy" id="108018"/>
    <lineage>
        <taxon>Eukaryota</taxon>
        <taxon>Fungi</taxon>
        <taxon>Dikarya</taxon>
        <taxon>Ascomycota</taxon>
        <taxon>Pezizomycotina</taxon>
        <taxon>Leotiomycetes</taxon>
        <taxon>Helotiales</taxon>
        <taxon>Ploettnerulaceae</taxon>
        <taxon>Cadophora</taxon>
    </lineage>
</organism>
<name>A0A8H7WGY8_9HELO</name>
<dbReference type="AlphaFoldDB" id="A0A8H7WGY8"/>
<evidence type="ECO:0000313" key="2">
    <source>
        <dbReference type="Proteomes" id="UP000664132"/>
    </source>
</evidence>
<reference evidence="1" key="1">
    <citation type="submission" date="2021-02" db="EMBL/GenBank/DDBJ databases">
        <title>Genome sequence Cadophora malorum strain M34.</title>
        <authorList>
            <person name="Stefanovic E."/>
            <person name="Vu D."/>
            <person name="Scully C."/>
            <person name="Dijksterhuis J."/>
            <person name="Roader J."/>
            <person name="Houbraken J."/>
        </authorList>
    </citation>
    <scope>NUCLEOTIDE SEQUENCE</scope>
    <source>
        <strain evidence="1">M34</strain>
    </source>
</reference>
<dbReference type="EMBL" id="JAFJYH010000017">
    <property type="protein sequence ID" value="KAG4424736.1"/>
    <property type="molecule type" value="Genomic_DNA"/>
</dbReference>
<dbReference type="Proteomes" id="UP000664132">
    <property type="component" value="Unassembled WGS sequence"/>
</dbReference>
<gene>
    <name evidence="1" type="ORF">IFR04_002084</name>
</gene>
<proteinExistence type="predicted"/>
<evidence type="ECO:0000313" key="1">
    <source>
        <dbReference type="EMBL" id="KAG4424736.1"/>
    </source>
</evidence>
<sequence length="198" mass="22539">MATTTEMLTKPYQRTFSRVVNLAERSWLTLLMIQDFFLRACNGPFKEALNGKMSLPEEKPKAFHFLVHYVKYNTILVNMDADTLSGTGSAEEKADAIEHRNLLMTTYYKAEKLCFKGFMNLFLDRIGYVHSLAGSPFSISCVKEVYVNTHAGSFLRKLVAFNLITSVRRGIIIDKKPLADSTFSRIIRKPRQSTLPKS</sequence>
<dbReference type="PANTHER" id="PTHR47843">
    <property type="entry name" value="BTB DOMAIN-CONTAINING PROTEIN-RELATED"/>
    <property type="match status" value="1"/>
</dbReference>